<evidence type="ECO:0000313" key="4">
    <source>
        <dbReference type="WBParaSite" id="HDID_0000050701-mRNA-1"/>
    </source>
</evidence>
<evidence type="ECO:0000313" key="3">
    <source>
        <dbReference type="Proteomes" id="UP000274504"/>
    </source>
</evidence>
<evidence type="ECO:0000256" key="1">
    <source>
        <dbReference type="SAM" id="MobiDB-lite"/>
    </source>
</evidence>
<feature type="compositionally biased region" description="Basic residues" evidence="1">
    <location>
        <begin position="72"/>
        <end position="82"/>
    </location>
</feature>
<dbReference type="AlphaFoldDB" id="A0A0R3S8L9"/>
<accession>A0A0R3S8L9</accession>
<feature type="region of interest" description="Disordered" evidence="1">
    <location>
        <begin position="117"/>
        <end position="157"/>
    </location>
</feature>
<reference evidence="4" key="1">
    <citation type="submission" date="2017-02" db="UniProtKB">
        <authorList>
            <consortium name="WormBaseParasite"/>
        </authorList>
    </citation>
    <scope>IDENTIFICATION</scope>
</reference>
<name>A0A0R3S8L9_HYMDI</name>
<dbReference type="Proteomes" id="UP000274504">
    <property type="component" value="Unassembled WGS sequence"/>
</dbReference>
<sequence length="221" mass="25202">MSTPRSRYVTSIRSHLIRQTVLCEKKSSKSEHRERLRRNIRSVEETSRTRVARRSSSTMSISNDRIAANATHRTRHRSRRNVRSVAQTSRRRVMRRRFLNNTVTANDRQFRNRGLVINGGLTRPPRTSAPFPQAHSPLNEGTIENTSEPNPPTNSATVPPILMPLNIIIEQICTHIEDIIPHIRSIDTTTANLLLILKNFIIDFMKIVQDITNLNGNGNGN</sequence>
<dbReference type="WBParaSite" id="HDID_0000050701-mRNA-1">
    <property type="protein sequence ID" value="HDID_0000050701-mRNA-1"/>
    <property type="gene ID" value="HDID_0000050701"/>
</dbReference>
<feature type="region of interest" description="Disordered" evidence="1">
    <location>
        <begin position="68"/>
        <end position="90"/>
    </location>
</feature>
<proteinExistence type="predicted"/>
<protein>
    <submittedName>
        <fullName evidence="4">ORF2</fullName>
    </submittedName>
</protein>
<evidence type="ECO:0000313" key="2">
    <source>
        <dbReference type="EMBL" id="VDL16460.1"/>
    </source>
</evidence>
<dbReference type="EMBL" id="UYSG01000068">
    <property type="protein sequence ID" value="VDL16460.1"/>
    <property type="molecule type" value="Genomic_DNA"/>
</dbReference>
<gene>
    <name evidence="2" type="ORF">HDID_LOCUS508</name>
</gene>
<feature type="compositionally biased region" description="Polar residues" evidence="1">
    <location>
        <begin position="142"/>
        <end position="157"/>
    </location>
</feature>
<organism evidence="4">
    <name type="scientific">Hymenolepis diminuta</name>
    <name type="common">Rat tapeworm</name>
    <dbReference type="NCBI Taxonomy" id="6216"/>
    <lineage>
        <taxon>Eukaryota</taxon>
        <taxon>Metazoa</taxon>
        <taxon>Spiralia</taxon>
        <taxon>Lophotrochozoa</taxon>
        <taxon>Platyhelminthes</taxon>
        <taxon>Cestoda</taxon>
        <taxon>Eucestoda</taxon>
        <taxon>Cyclophyllidea</taxon>
        <taxon>Hymenolepididae</taxon>
        <taxon>Hymenolepis</taxon>
    </lineage>
</organism>
<reference evidence="2 3" key="2">
    <citation type="submission" date="2018-11" db="EMBL/GenBank/DDBJ databases">
        <authorList>
            <consortium name="Pathogen Informatics"/>
        </authorList>
    </citation>
    <scope>NUCLEOTIDE SEQUENCE [LARGE SCALE GENOMIC DNA]</scope>
</reference>